<comment type="caution">
    <text evidence="2">The sequence shown here is derived from an EMBL/GenBank/DDBJ whole genome shotgun (WGS) entry which is preliminary data.</text>
</comment>
<proteinExistence type="predicted"/>
<evidence type="ECO:0000313" key="3">
    <source>
        <dbReference type="Proteomes" id="UP000235897"/>
    </source>
</evidence>
<feature type="region of interest" description="Disordered" evidence="1">
    <location>
        <begin position="16"/>
        <end position="107"/>
    </location>
</feature>
<dbReference type="AlphaFoldDB" id="A0A2N8T190"/>
<evidence type="ECO:0000313" key="2">
    <source>
        <dbReference type="EMBL" id="PNG08511.1"/>
    </source>
</evidence>
<accession>A0A2N8T190</accession>
<dbReference type="Proteomes" id="UP000235897">
    <property type="component" value="Unassembled WGS sequence"/>
</dbReference>
<name>A0A2N8T190_STUST</name>
<dbReference type="PROSITE" id="PS51257">
    <property type="entry name" value="PROKAR_LIPOPROTEIN"/>
    <property type="match status" value="1"/>
</dbReference>
<dbReference type="OrthoDB" id="7033334at2"/>
<organism evidence="2 3">
    <name type="scientific">Stutzerimonas stutzeri</name>
    <name type="common">Pseudomonas stutzeri</name>
    <dbReference type="NCBI Taxonomy" id="316"/>
    <lineage>
        <taxon>Bacteria</taxon>
        <taxon>Pseudomonadati</taxon>
        <taxon>Pseudomonadota</taxon>
        <taxon>Gammaproteobacteria</taxon>
        <taxon>Pseudomonadales</taxon>
        <taxon>Pseudomonadaceae</taxon>
        <taxon>Stutzerimonas</taxon>
    </lineage>
</organism>
<evidence type="ECO:0000256" key="1">
    <source>
        <dbReference type="SAM" id="MobiDB-lite"/>
    </source>
</evidence>
<dbReference type="EMBL" id="POUW01000001">
    <property type="protein sequence ID" value="PNG08511.1"/>
    <property type="molecule type" value="Genomic_DNA"/>
</dbReference>
<evidence type="ECO:0008006" key="4">
    <source>
        <dbReference type="Google" id="ProtNLM"/>
    </source>
</evidence>
<feature type="compositionally biased region" description="Acidic residues" evidence="1">
    <location>
        <begin position="66"/>
        <end position="76"/>
    </location>
</feature>
<reference evidence="2 3" key="1">
    <citation type="submission" date="2018-01" db="EMBL/GenBank/DDBJ databases">
        <title>Denitrification phenotypes of diverse strains of Pseudomonas stutzeri.</title>
        <authorList>
            <person name="Milligan D.A."/>
            <person name="Bergaust L."/>
            <person name="Bakken L.R."/>
            <person name="Frostegard A."/>
        </authorList>
    </citation>
    <scope>NUCLEOTIDE SEQUENCE [LARGE SCALE GENOMIC DNA]</scope>
    <source>
        <strain evidence="2 3">28a3</strain>
    </source>
</reference>
<dbReference type="RefSeq" id="WP_021207713.1">
    <property type="nucleotide sequence ID" value="NZ_JAMOIG010000015.1"/>
</dbReference>
<sequence length="182" mass="19591">MKCLSLLLALPLLVACDGDKLPPQPGPPAKPKVETTATDAKPLSTLEPAATEHANRDARKPPAIEIELDPVVDEESERLPSEQVAPAPPKPVAAAPASPKKKVAPERVELPEAELDLSLPEDWAEELEPGHGEDTASMQLLPPLFESREANNSVQMSGRLLQGLQEDDPLIDGAEINFELKR</sequence>
<feature type="compositionally biased region" description="Basic and acidic residues" evidence="1">
    <location>
        <begin position="53"/>
        <end position="62"/>
    </location>
</feature>
<protein>
    <recommendedName>
        <fullName evidence="4">Translation initiation factor 2</fullName>
    </recommendedName>
</protein>
<gene>
    <name evidence="2" type="ORF">CXL00_05635</name>
</gene>